<dbReference type="EMBL" id="JAPTSV010000305">
    <property type="protein sequence ID" value="KAJ1519207.1"/>
    <property type="molecule type" value="Genomic_DNA"/>
</dbReference>
<evidence type="ECO:0008006" key="4">
    <source>
        <dbReference type="Google" id="ProtNLM"/>
    </source>
</evidence>
<feature type="compositionally biased region" description="Basic residues" evidence="1">
    <location>
        <begin position="449"/>
        <end position="461"/>
    </location>
</feature>
<name>A0AAV7X3S0_9NEOP</name>
<dbReference type="AlphaFoldDB" id="A0AAV7X3S0"/>
<evidence type="ECO:0000313" key="3">
    <source>
        <dbReference type="Proteomes" id="UP001075354"/>
    </source>
</evidence>
<evidence type="ECO:0000313" key="2">
    <source>
        <dbReference type="EMBL" id="KAJ1519207.1"/>
    </source>
</evidence>
<organism evidence="2 3">
    <name type="scientific">Megalurothrips usitatus</name>
    <name type="common">bean blossom thrips</name>
    <dbReference type="NCBI Taxonomy" id="439358"/>
    <lineage>
        <taxon>Eukaryota</taxon>
        <taxon>Metazoa</taxon>
        <taxon>Ecdysozoa</taxon>
        <taxon>Arthropoda</taxon>
        <taxon>Hexapoda</taxon>
        <taxon>Insecta</taxon>
        <taxon>Pterygota</taxon>
        <taxon>Neoptera</taxon>
        <taxon>Paraneoptera</taxon>
        <taxon>Thysanoptera</taxon>
        <taxon>Terebrantia</taxon>
        <taxon>Thripoidea</taxon>
        <taxon>Thripidae</taxon>
        <taxon>Megalurothrips</taxon>
    </lineage>
</organism>
<reference evidence="2" key="1">
    <citation type="submission" date="2022-12" db="EMBL/GenBank/DDBJ databases">
        <title>Chromosome-level genome assembly of the bean flower thrips Megalurothrips usitatus.</title>
        <authorList>
            <person name="Ma L."/>
            <person name="Liu Q."/>
            <person name="Li H."/>
            <person name="Cai W."/>
        </authorList>
    </citation>
    <scope>NUCLEOTIDE SEQUENCE</scope>
    <source>
        <strain evidence="2">Cailab_2022a</strain>
    </source>
</reference>
<keyword evidence="3" id="KW-1185">Reference proteome</keyword>
<accession>A0AAV7X3S0</accession>
<dbReference type="Proteomes" id="UP001075354">
    <property type="component" value="Unassembled WGS sequence"/>
</dbReference>
<evidence type="ECO:0000256" key="1">
    <source>
        <dbReference type="SAM" id="MobiDB-lite"/>
    </source>
</evidence>
<gene>
    <name evidence="2" type="ORF">ONE63_011186</name>
</gene>
<sequence>MHPSNTCDIHTCCVVRSCLYGNKINGVLCHLQNVVSRANIASDFVVRCVANDCTENGDSSDIKPEVVPINNETSSETNVQGSEINWWNMGLPVLYGYMVSVNKSHHLYFCDRKAMSTIKGLLALLHIEHAGVASPYLHVFEERVVLAWHIEDGVPSDDLPHKSCKRWFVLPQKYVSVLNTIVTNLLEPKICVINSINLLGQSYLPDNLQSVRTDKISVSMIIHDPFEWGTLCPDKSSSASLHPQTLKCVREVRFAGGDTVVTSAFWGFIQNCYKPLQQLSPESDASLIHVQSEELSTDITVEEGIVAKHDMEEKYLTVEHEQEHAGKFRGTNCSDTEIDSDSSDCTLRTVCTCVGSVLLQCPACSEVFKGGINRVERLHLHITDKHEEHKKSLMKNVRKIYPIRPCPLNLEDSDQLKLIREARFCSLRPPGEQSGLSSQSQSPKYVTGKCRKRKKSKPLKK</sequence>
<comment type="caution">
    <text evidence="2">The sequence shown here is derived from an EMBL/GenBank/DDBJ whole genome shotgun (WGS) entry which is preliminary data.</text>
</comment>
<feature type="compositionally biased region" description="Low complexity" evidence="1">
    <location>
        <begin position="433"/>
        <end position="442"/>
    </location>
</feature>
<protein>
    <recommendedName>
        <fullName evidence="4">C2H2-type domain-containing protein</fullName>
    </recommendedName>
</protein>
<feature type="region of interest" description="Disordered" evidence="1">
    <location>
        <begin position="429"/>
        <end position="461"/>
    </location>
</feature>
<proteinExistence type="predicted"/>